<proteinExistence type="predicted"/>
<name>A0A9N9CQI9_9GLOM</name>
<feature type="non-terminal residue" evidence="2">
    <location>
        <position position="410"/>
    </location>
</feature>
<reference evidence="2" key="1">
    <citation type="submission" date="2021-06" db="EMBL/GenBank/DDBJ databases">
        <authorList>
            <person name="Kallberg Y."/>
            <person name="Tangrot J."/>
            <person name="Rosling A."/>
        </authorList>
    </citation>
    <scope>NUCLEOTIDE SEQUENCE</scope>
    <source>
        <strain evidence="2">FL966</strain>
    </source>
</reference>
<dbReference type="AlphaFoldDB" id="A0A9N9CQI9"/>
<feature type="non-terminal residue" evidence="2">
    <location>
        <position position="1"/>
    </location>
</feature>
<organism evidence="2 3">
    <name type="scientific">Cetraspora pellucida</name>
    <dbReference type="NCBI Taxonomy" id="1433469"/>
    <lineage>
        <taxon>Eukaryota</taxon>
        <taxon>Fungi</taxon>
        <taxon>Fungi incertae sedis</taxon>
        <taxon>Mucoromycota</taxon>
        <taxon>Glomeromycotina</taxon>
        <taxon>Glomeromycetes</taxon>
        <taxon>Diversisporales</taxon>
        <taxon>Gigasporaceae</taxon>
        <taxon>Cetraspora</taxon>
    </lineage>
</organism>
<sequence length="410" mass="47112">ELEPLSITGCSELKHISIDYIFVKEAAQNQNTDIIFVPFHKLTGNSMEMLVSTSPDLKPPLESVAIPLTVAMRIFTKKLENRCTEIKHKELPSNLVTNAKSACDRYNFLVHNDIKDSQGICGIVGHWIIGSDKEWRNELDEIRQKELEEYTLKIPQNKQARKKQNKWIQGPLESRVERPMYAKRKSEQEVEPVETEEQQKKQDTKISWADDAEIVFGDVEPQQTIDSLNIGNVESKESIRINKRVDEMNDEQDNRALGAKLQKTGDNDEGNTQARDLEFAKMNDDDNEEDILTPDIETSDKDVQIPSEGKNHSQDDANASTISEYLLKYVKVIYNALLAELESRQLLYEIDQKPRVSEFPTGREKKRGQKKRKYENKLLRHSVLIKSEGLAIRRNNVKRLRKVVIAWGAV</sequence>
<feature type="compositionally biased region" description="Basic and acidic residues" evidence="1">
    <location>
        <begin position="298"/>
        <end position="315"/>
    </location>
</feature>
<keyword evidence="3" id="KW-1185">Reference proteome</keyword>
<dbReference type="OrthoDB" id="2366412at2759"/>
<feature type="region of interest" description="Disordered" evidence="1">
    <location>
        <begin position="279"/>
        <end position="316"/>
    </location>
</feature>
<evidence type="ECO:0000256" key="1">
    <source>
        <dbReference type="SAM" id="MobiDB-lite"/>
    </source>
</evidence>
<comment type="caution">
    <text evidence="2">The sequence shown here is derived from an EMBL/GenBank/DDBJ whole genome shotgun (WGS) entry which is preliminary data.</text>
</comment>
<evidence type="ECO:0000313" key="2">
    <source>
        <dbReference type="EMBL" id="CAG8610520.1"/>
    </source>
</evidence>
<feature type="compositionally biased region" description="Basic and acidic residues" evidence="1">
    <location>
        <begin position="174"/>
        <end position="188"/>
    </location>
</feature>
<dbReference type="EMBL" id="CAJVQA010004978">
    <property type="protein sequence ID" value="CAG8610520.1"/>
    <property type="molecule type" value="Genomic_DNA"/>
</dbReference>
<feature type="region of interest" description="Disordered" evidence="1">
    <location>
        <begin position="161"/>
        <end position="205"/>
    </location>
</feature>
<evidence type="ECO:0000313" key="3">
    <source>
        <dbReference type="Proteomes" id="UP000789759"/>
    </source>
</evidence>
<gene>
    <name evidence="2" type="ORF">CPELLU_LOCUS7431</name>
</gene>
<protein>
    <submittedName>
        <fullName evidence="2">5843_t:CDS:1</fullName>
    </submittedName>
</protein>
<accession>A0A9N9CQI9</accession>
<dbReference type="Proteomes" id="UP000789759">
    <property type="component" value="Unassembled WGS sequence"/>
</dbReference>